<accession>A0ABQ8IYN1</accession>
<name>A0ABQ8IYN1_DERPT</name>
<evidence type="ECO:0000313" key="2">
    <source>
        <dbReference type="Proteomes" id="UP000887458"/>
    </source>
</evidence>
<protein>
    <submittedName>
        <fullName evidence="1">Uncharacterized protein</fullName>
    </submittedName>
</protein>
<gene>
    <name evidence="1" type="ORF">DERP_006411</name>
</gene>
<reference evidence="1 2" key="1">
    <citation type="journal article" date="2018" name="J. Allergy Clin. Immunol.">
        <title>High-quality assembly of Dermatophagoides pteronyssinus genome and transcriptome reveals a wide range of novel allergens.</title>
        <authorList>
            <person name="Liu X.Y."/>
            <person name="Yang K.Y."/>
            <person name="Wang M.Q."/>
            <person name="Kwok J.S."/>
            <person name="Zeng X."/>
            <person name="Yang Z."/>
            <person name="Xiao X.J."/>
            <person name="Lau C.P."/>
            <person name="Li Y."/>
            <person name="Huang Z.M."/>
            <person name="Ba J.G."/>
            <person name="Yim A.K."/>
            <person name="Ouyang C.Y."/>
            <person name="Ngai S.M."/>
            <person name="Chan T.F."/>
            <person name="Leung E.L."/>
            <person name="Liu L."/>
            <person name="Liu Z.G."/>
            <person name="Tsui S.K."/>
        </authorList>
    </citation>
    <scope>NUCLEOTIDE SEQUENCE [LARGE SCALE GENOMIC DNA]</scope>
    <source>
        <strain evidence="1">Derp</strain>
    </source>
</reference>
<organism evidence="1 2">
    <name type="scientific">Dermatophagoides pteronyssinus</name>
    <name type="common">European house dust mite</name>
    <dbReference type="NCBI Taxonomy" id="6956"/>
    <lineage>
        <taxon>Eukaryota</taxon>
        <taxon>Metazoa</taxon>
        <taxon>Ecdysozoa</taxon>
        <taxon>Arthropoda</taxon>
        <taxon>Chelicerata</taxon>
        <taxon>Arachnida</taxon>
        <taxon>Acari</taxon>
        <taxon>Acariformes</taxon>
        <taxon>Sarcoptiformes</taxon>
        <taxon>Astigmata</taxon>
        <taxon>Psoroptidia</taxon>
        <taxon>Analgoidea</taxon>
        <taxon>Pyroglyphidae</taxon>
        <taxon>Dermatophagoidinae</taxon>
        <taxon>Dermatophagoides</taxon>
    </lineage>
</organism>
<evidence type="ECO:0000313" key="1">
    <source>
        <dbReference type="EMBL" id="KAH9415317.1"/>
    </source>
</evidence>
<proteinExistence type="predicted"/>
<keyword evidence="2" id="KW-1185">Reference proteome</keyword>
<sequence>MDNEKKGIFLEKTNSNQEKIFLWIYNGHKLMTMLTKYFDNNIELRNRKKKEKITIEDNVEKEMTDKYVVDIVTLRFNYKERRIKKKDEQINEKKHQGLKETEAETGTMFTSINYDECALRMD</sequence>
<comment type="caution">
    <text evidence="1">The sequence shown here is derived from an EMBL/GenBank/DDBJ whole genome shotgun (WGS) entry which is preliminary data.</text>
</comment>
<reference evidence="1 2" key="2">
    <citation type="journal article" date="2022" name="Mol. Biol. Evol.">
        <title>Comparative Genomics Reveals Insights into the Divergent Evolution of Astigmatic Mites and Household Pest Adaptations.</title>
        <authorList>
            <person name="Xiong Q."/>
            <person name="Wan A.T."/>
            <person name="Liu X."/>
            <person name="Fung C.S."/>
            <person name="Xiao X."/>
            <person name="Malainual N."/>
            <person name="Hou J."/>
            <person name="Wang L."/>
            <person name="Wang M."/>
            <person name="Yang K.Y."/>
            <person name="Cui Y."/>
            <person name="Leung E.L."/>
            <person name="Nong W."/>
            <person name="Shin S.K."/>
            <person name="Au S.W."/>
            <person name="Jeong K.Y."/>
            <person name="Chew F.T."/>
            <person name="Hui J.H."/>
            <person name="Leung T.F."/>
            <person name="Tungtrongchitr A."/>
            <person name="Zhong N."/>
            <person name="Liu Z."/>
            <person name="Tsui S.K."/>
        </authorList>
    </citation>
    <scope>NUCLEOTIDE SEQUENCE [LARGE SCALE GENOMIC DNA]</scope>
    <source>
        <strain evidence="1">Derp</strain>
    </source>
</reference>
<dbReference type="EMBL" id="NJHN03000099">
    <property type="protein sequence ID" value="KAH9415317.1"/>
    <property type="molecule type" value="Genomic_DNA"/>
</dbReference>
<dbReference type="Proteomes" id="UP000887458">
    <property type="component" value="Unassembled WGS sequence"/>
</dbReference>